<sequence>MRQIVVDHLGVLPQQVIPGARFAEELGAEGQDTFEIVAEAEGEFGVTIPAELSEKIRTVGELQDLLEAELRKQSGGE</sequence>
<evidence type="ECO:0000313" key="3">
    <source>
        <dbReference type="Proteomes" id="UP000501812"/>
    </source>
</evidence>
<dbReference type="Proteomes" id="UP000501812">
    <property type="component" value="Chromosome"/>
</dbReference>
<dbReference type="PROSITE" id="PS50075">
    <property type="entry name" value="CARRIER"/>
    <property type="match status" value="1"/>
</dbReference>
<protein>
    <submittedName>
        <fullName evidence="2">Acyl carrier protein</fullName>
    </submittedName>
</protein>
<reference evidence="2 3" key="1">
    <citation type="submission" date="2020-04" db="EMBL/GenBank/DDBJ databases">
        <title>Luteolibacter sp. G-1-1-1 isolated from soil.</title>
        <authorList>
            <person name="Dahal R.H."/>
        </authorList>
    </citation>
    <scope>NUCLEOTIDE SEQUENCE [LARGE SCALE GENOMIC DNA]</scope>
    <source>
        <strain evidence="2 3">G-1-1-1</strain>
    </source>
</reference>
<dbReference type="KEGG" id="luo:HHL09_10595"/>
<accession>A0A858RRD7</accession>
<dbReference type="AlphaFoldDB" id="A0A858RRD7"/>
<dbReference type="InterPro" id="IPR036736">
    <property type="entry name" value="ACP-like_sf"/>
</dbReference>
<dbReference type="EMBL" id="CP051774">
    <property type="protein sequence ID" value="QJE99241.1"/>
    <property type="molecule type" value="Genomic_DNA"/>
</dbReference>
<proteinExistence type="predicted"/>
<dbReference type="InterPro" id="IPR009081">
    <property type="entry name" value="PP-bd_ACP"/>
</dbReference>
<gene>
    <name evidence="2" type="ORF">HHL09_10595</name>
</gene>
<keyword evidence="3" id="KW-1185">Reference proteome</keyword>
<feature type="domain" description="Carrier" evidence="1">
    <location>
        <begin position="1"/>
        <end position="70"/>
    </location>
</feature>
<dbReference type="Gene3D" id="1.10.1200.10">
    <property type="entry name" value="ACP-like"/>
    <property type="match status" value="1"/>
</dbReference>
<name>A0A858RRD7_9BACT</name>
<evidence type="ECO:0000259" key="1">
    <source>
        <dbReference type="PROSITE" id="PS50075"/>
    </source>
</evidence>
<dbReference type="Pfam" id="PF00550">
    <property type="entry name" value="PP-binding"/>
    <property type="match status" value="1"/>
</dbReference>
<evidence type="ECO:0000313" key="2">
    <source>
        <dbReference type="EMBL" id="QJE99241.1"/>
    </source>
</evidence>
<dbReference type="SUPFAM" id="SSF47336">
    <property type="entry name" value="ACP-like"/>
    <property type="match status" value="1"/>
</dbReference>
<organism evidence="2 3">
    <name type="scientific">Luteolibacter luteus</name>
    <dbReference type="NCBI Taxonomy" id="2728835"/>
    <lineage>
        <taxon>Bacteria</taxon>
        <taxon>Pseudomonadati</taxon>
        <taxon>Verrucomicrobiota</taxon>
        <taxon>Verrucomicrobiia</taxon>
        <taxon>Verrucomicrobiales</taxon>
        <taxon>Verrucomicrobiaceae</taxon>
        <taxon>Luteolibacter</taxon>
    </lineage>
</organism>